<organism evidence="11 12">
    <name type="scientific">Lyngbya aestuarii BL J</name>
    <dbReference type="NCBI Taxonomy" id="1348334"/>
    <lineage>
        <taxon>Bacteria</taxon>
        <taxon>Bacillati</taxon>
        <taxon>Cyanobacteriota</taxon>
        <taxon>Cyanophyceae</taxon>
        <taxon>Oscillatoriophycideae</taxon>
        <taxon>Oscillatoriales</taxon>
        <taxon>Microcoleaceae</taxon>
        <taxon>Lyngbya</taxon>
    </lineage>
</organism>
<dbReference type="FunFam" id="1.10.3430.10:FF:000008">
    <property type="entry name" value="Ammonium transporter"/>
    <property type="match status" value="1"/>
</dbReference>
<evidence type="ECO:0000256" key="5">
    <source>
        <dbReference type="ARBA" id="ARBA00022989"/>
    </source>
</evidence>
<dbReference type="PATRIC" id="fig|1348334.3.peg.3704"/>
<proteinExistence type="inferred from homology"/>
<dbReference type="InterPro" id="IPR029020">
    <property type="entry name" value="Ammonium/urea_transptr"/>
</dbReference>
<feature type="transmembrane region" description="Helical" evidence="8">
    <location>
        <begin position="41"/>
        <end position="63"/>
    </location>
</feature>
<dbReference type="NCBIfam" id="TIGR00836">
    <property type="entry name" value="amt"/>
    <property type="match status" value="1"/>
</dbReference>
<protein>
    <recommendedName>
        <fullName evidence="8">Ammonium transporter</fullName>
    </recommendedName>
</protein>
<feature type="transmembrane region" description="Helical" evidence="8">
    <location>
        <begin position="171"/>
        <end position="194"/>
    </location>
</feature>
<keyword evidence="3 8" id="KW-0813">Transport</keyword>
<feature type="transmembrane region" description="Helical" evidence="8">
    <location>
        <begin position="201"/>
        <end position="218"/>
    </location>
</feature>
<dbReference type="SUPFAM" id="SSF111352">
    <property type="entry name" value="Ammonium transporter"/>
    <property type="match status" value="1"/>
</dbReference>
<evidence type="ECO:0000313" key="11">
    <source>
        <dbReference type="EMBL" id="ERT06198.1"/>
    </source>
</evidence>
<dbReference type="InterPro" id="IPR024041">
    <property type="entry name" value="NH4_transpt_AmtB-like_dom"/>
</dbReference>
<evidence type="ECO:0000259" key="10">
    <source>
        <dbReference type="Pfam" id="PF00909"/>
    </source>
</evidence>
<dbReference type="InterPro" id="IPR001905">
    <property type="entry name" value="Ammonium_transpt"/>
</dbReference>
<evidence type="ECO:0000256" key="8">
    <source>
        <dbReference type="RuleBase" id="RU362002"/>
    </source>
</evidence>
<keyword evidence="7 8" id="KW-0924">Ammonia transport</keyword>
<dbReference type="GO" id="GO:0005886">
    <property type="term" value="C:plasma membrane"/>
    <property type="evidence" value="ECO:0007669"/>
    <property type="project" value="UniProtKB-SubCell"/>
</dbReference>
<dbReference type="PANTHER" id="PTHR11730:SF89">
    <property type="entry name" value="AMMONIUM TRANSPORTER SLL0108-RELATED"/>
    <property type="match status" value="1"/>
</dbReference>
<comment type="similarity">
    <text evidence="2 8">Belongs to the ammonia transporter channel (TC 1.A.11.2) family.</text>
</comment>
<dbReference type="GO" id="GO:0008519">
    <property type="term" value="F:ammonium channel activity"/>
    <property type="evidence" value="ECO:0007669"/>
    <property type="project" value="InterPro"/>
</dbReference>
<dbReference type="InterPro" id="IPR018047">
    <property type="entry name" value="Ammonium_transpt_CS"/>
</dbReference>
<comment type="caution">
    <text evidence="11">The sequence shown here is derived from an EMBL/GenBank/DDBJ whole genome shotgun (WGS) entry which is preliminary data.</text>
</comment>
<feature type="region of interest" description="Disordered" evidence="9">
    <location>
        <begin position="1"/>
        <end position="20"/>
    </location>
</feature>
<feature type="transmembrane region" description="Helical" evidence="8">
    <location>
        <begin position="309"/>
        <end position="333"/>
    </location>
</feature>
<accession>U7QE86</accession>
<keyword evidence="4 8" id="KW-0812">Transmembrane</keyword>
<gene>
    <name evidence="11" type="ORF">M595_3828</name>
</gene>
<keyword evidence="5 8" id="KW-1133">Transmembrane helix</keyword>
<evidence type="ECO:0000256" key="9">
    <source>
        <dbReference type="SAM" id="MobiDB-lite"/>
    </source>
</evidence>
<dbReference type="AlphaFoldDB" id="U7QE86"/>
<comment type="subcellular location">
    <subcellularLocation>
        <location evidence="8">Cell membrane</location>
        <topology evidence="8">Multi-pass membrane protein</topology>
    </subcellularLocation>
    <subcellularLocation>
        <location evidence="1">Membrane</location>
        <topology evidence="1">Multi-pass membrane protein</topology>
    </subcellularLocation>
</comment>
<evidence type="ECO:0000256" key="2">
    <source>
        <dbReference type="ARBA" id="ARBA00005887"/>
    </source>
</evidence>
<evidence type="ECO:0000256" key="6">
    <source>
        <dbReference type="ARBA" id="ARBA00023136"/>
    </source>
</evidence>
<sequence>MFKAMFSRKKSTRLNQRSSSRESSISSRLASRFSRLHKPRWLSLSWIACIPISALIVGLWSFAAVAQEDAQPLTAEDVQGALNTIWIVVASVLVIFMNAGFGMLETGFCRHKNAVNILAKNLIVFAIATLVFWAFGFSVMFGGDNSFIGGGGYFLSGESANYGLDPFPAGLPVSVFFLFQVAFAATGATIVSGAVAERIEFVAFLLFSVLLVGISYPITGHWVWSGNGWLGVAGFSDFAGSTVVHSVGGWAALTGAYLLGPRMGKYAEDGTPRAIPGHNMGFATLGCLILWIGWFGFNPGSELAANEAVPYIAVTTNLAAAAGGVAATITSWVKDGKPDLSMIINGILAGLVGITAGCNGVSYSGAVIIGLLAGILVVYSVGFFDKFKIDDPVGATSVHLVCGIWGTLAVGLFNTETGLFYDGGFDQLAAQIVGVVTIGAFTVLLSTIFWLALKATVGIRVHPEQEYEGLDIAEHGMEAYNGFLKEVGPASIGGSETGIPSSGGSILSDY</sequence>
<evidence type="ECO:0000313" key="12">
    <source>
        <dbReference type="Proteomes" id="UP000017127"/>
    </source>
</evidence>
<evidence type="ECO:0000256" key="4">
    <source>
        <dbReference type="ARBA" id="ARBA00022692"/>
    </source>
</evidence>
<keyword evidence="12" id="KW-1185">Reference proteome</keyword>
<feature type="compositionally biased region" description="Basic residues" evidence="9">
    <location>
        <begin position="1"/>
        <end position="12"/>
    </location>
</feature>
<reference evidence="11 12" key="1">
    <citation type="journal article" date="2013" name="Front. Microbiol.">
        <title>Comparative genomic analyses of the cyanobacterium, Lyngbya aestuarii BL J, a powerful hydrogen producer.</title>
        <authorList>
            <person name="Kothari A."/>
            <person name="Vaughn M."/>
            <person name="Garcia-Pichel F."/>
        </authorList>
    </citation>
    <scope>NUCLEOTIDE SEQUENCE [LARGE SCALE GENOMIC DNA]</scope>
    <source>
        <strain evidence="11 12">BL J</strain>
    </source>
</reference>
<evidence type="ECO:0000256" key="7">
    <source>
        <dbReference type="ARBA" id="ARBA00023177"/>
    </source>
</evidence>
<feature type="transmembrane region" description="Helical" evidence="8">
    <location>
        <begin position="280"/>
        <end position="297"/>
    </location>
</feature>
<dbReference type="OrthoDB" id="9814202at2"/>
<feature type="transmembrane region" description="Helical" evidence="8">
    <location>
        <begin position="340"/>
        <end position="357"/>
    </location>
</feature>
<dbReference type="PROSITE" id="PS01219">
    <property type="entry name" value="AMMONIUM_TRANSP"/>
    <property type="match status" value="1"/>
</dbReference>
<keyword evidence="6 8" id="KW-0472">Membrane</keyword>
<dbReference type="PANTHER" id="PTHR11730">
    <property type="entry name" value="AMMONIUM TRANSPORTER"/>
    <property type="match status" value="1"/>
</dbReference>
<feature type="transmembrane region" description="Helical" evidence="8">
    <location>
        <begin position="393"/>
        <end position="413"/>
    </location>
</feature>
<dbReference type="Gene3D" id="1.10.3430.10">
    <property type="entry name" value="Ammonium transporter AmtB like domains"/>
    <property type="match status" value="1"/>
</dbReference>
<dbReference type="Proteomes" id="UP000017127">
    <property type="component" value="Unassembled WGS sequence"/>
</dbReference>
<feature type="transmembrane region" description="Helical" evidence="8">
    <location>
        <begin position="238"/>
        <end position="259"/>
    </location>
</feature>
<dbReference type="Pfam" id="PF00909">
    <property type="entry name" value="Ammonium_transp"/>
    <property type="match status" value="1"/>
</dbReference>
<evidence type="ECO:0000256" key="3">
    <source>
        <dbReference type="ARBA" id="ARBA00022448"/>
    </source>
</evidence>
<feature type="transmembrane region" description="Helical" evidence="8">
    <location>
        <begin position="122"/>
        <end position="141"/>
    </location>
</feature>
<dbReference type="GO" id="GO:0097272">
    <property type="term" value="P:ammonium homeostasis"/>
    <property type="evidence" value="ECO:0007669"/>
    <property type="project" value="TreeGrafter"/>
</dbReference>
<feature type="transmembrane region" description="Helical" evidence="8">
    <location>
        <begin position="363"/>
        <end position="381"/>
    </location>
</feature>
<dbReference type="EMBL" id="AUZM01000040">
    <property type="protein sequence ID" value="ERT06198.1"/>
    <property type="molecule type" value="Genomic_DNA"/>
</dbReference>
<name>U7QE86_9CYAN</name>
<feature type="domain" description="Ammonium transporter AmtB-like" evidence="10">
    <location>
        <begin position="85"/>
        <end position="480"/>
    </location>
</feature>
<feature type="transmembrane region" description="Helical" evidence="8">
    <location>
        <begin position="83"/>
        <end position="101"/>
    </location>
</feature>
<evidence type="ECO:0000256" key="1">
    <source>
        <dbReference type="ARBA" id="ARBA00004141"/>
    </source>
</evidence>
<feature type="transmembrane region" description="Helical" evidence="8">
    <location>
        <begin position="428"/>
        <end position="453"/>
    </location>
</feature>